<accession>A0ABY5DSP5</accession>
<reference evidence="1 2" key="1">
    <citation type="submission" date="2022-06" db="EMBL/GenBank/DDBJ databases">
        <title>Paraconexibacter antarcticus.</title>
        <authorList>
            <person name="Kim C.S."/>
        </authorList>
    </citation>
    <scope>NUCLEOTIDE SEQUENCE [LARGE SCALE GENOMIC DNA]</scope>
    <source>
        <strain evidence="1 2">02-257</strain>
    </source>
</reference>
<keyword evidence="2" id="KW-1185">Reference proteome</keyword>
<protein>
    <submittedName>
        <fullName evidence="1">Glycoside hydrolase</fullName>
    </submittedName>
</protein>
<dbReference type="SUPFAM" id="SSF50939">
    <property type="entry name" value="Sialidases"/>
    <property type="match status" value="1"/>
</dbReference>
<evidence type="ECO:0000313" key="2">
    <source>
        <dbReference type="Proteomes" id="UP001056035"/>
    </source>
</evidence>
<dbReference type="InterPro" id="IPR036278">
    <property type="entry name" value="Sialidase_sf"/>
</dbReference>
<dbReference type="CDD" id="cd15482">
    <property type="entry name" value="Sialidase_non-viral"/>
    <property type="match status" value="1"/>
</dbReference>
<sequence length="248" mass="25295">MARSFDGGRSFDRPRPVADVVDIGQPSFTSAGYTDIDGVAGARADSFPHVAIAGSTIVLAWADGRLGLGQEQELAQVSRDRGVTWSAPVNIALPGDRPVMPGVALSPDASTLYSVYSADRDPFRDSLTGSRRFLGVLLSVPVTATGFGVPVQAAAESADGDGRASSANALGDEFIGDYNQVAATPAGAVGVYTSLHDAAQCDAVNAYRQGLVDAAQGSATAAPPKPAPIEDCASGAFGNTEIKALVTP</sequence>
<dbReference type="EMBL" id="CP098502">
    <property type="protein sequence ID" value="UTI63842.1"/>
    <property type="molecule type" value="Genomic_DNA"/>
</dbReference>
<keyword evidence="1" id="KW-0378">Hydrolase</keyword>
<dbReference type="GO" id="GO:0016787">
    <property type="term" value="F:hydrolase activity"/>
    <property type="evidence" value="ECO:0007669"/>
    <property type="project" value="UniProtKB-KW"/>
</dbReference>
<evidence type="ECO:0000313" key="1">
    <source>
        <dbReference type="EMBL" id="UTI63842.1"/>
    </source>
</evidence>
<proteinExistence type="predicted"/>
<dbReference type="Proteomes" id="UP001056035">
    <property type="component" value="Chromosome"/>
</dbReference>
<gene>
    <name evidence="1" type="ORF">NBH00_21165</name>
</gene>
<dbReference type="RefSeq" id="WP_254570563.1">
    <property type="nucleotide sequence ID" value="NZ_CP098502.1"/>
</dbReference>
<name>A0ABY5DSP5_9ACTN</name>
<organism evidence="1 2">
    <name type="scientific">Paraconexibacter antarcticus</name>
    <dbReference type="NCBI Taxonomy" id="2949664"/>
    <lineage>
        <taxon>Bacteria</taxon>
        <taxon>Bacillati</taxon>
        <taxon>Actinomycetota</taxon>
        <taxon>Thermoleophilia</taxon>
        <taxon>Solirubrobacterales</taxon>
        <taxon>Paraconexibacteraceae</taxon>
        <taxon>Paraconexibacter</taxon>
    </lineage>
</organism>